<evidence type="ECO:0008006" key="3">
    <source>
        <dbReference type="Google" id="ProtNLM"/>
    </source>
</evidence>
<dbReference type="EMBL" id="JAGFBU010000001">
    <property type="protein sequence ID" value="MBP4141379.1"/>
    <property type="molecule type" value="Genomic_DNA"/>
</dbReference>
<gene>
    <name evidence="1" type="ORF">J3S90_06140</name>
</gene>
<reference evidence="1 2" key="1">
    <citation type="submission" date="2021-03" db="EMBL/GenBank/DDBJ databases">
        <title>Flavobacterium Flabelliformis Sp. Nov. And Flavobacterium Geliluteum Sp. Nov., Two Novel Multidrug Resistant Psychrophilic Species Isolated From Antarctica.</title>
        <authorList>
            <person name="Kralova S."/>
            <person name="Busse H.J."/>
            <person name="Bezdicek M."/>
            <person name="Nykrynova M."/>
            <person name="Kroupova E."/>
            <person name="Krsek D."/>
            <person name="Sedlacek I."/>
        </authorList>
    </citation>
    <scope>NUCLEOTIDE SEQUENCE [LARGE SCALE GENOMIC DNA]</scope>
    <source>
        <strain evidence="1 2">P4023</strain>
    </source>
</reference>
<dbReference type="Proteomes" id="UP000674217">
    <property type="component" value="Unassembled WGS sequence"/>
</dbReference>
<protein>
    <recommendedName>
        <fullName evidence="3">Natural product</fullName>
    </recommendedName>
</protein>
<accession>A0ABS5CS08</accession>
<name>A0ABS5CS08_9FLAO</name>
<keyword evidence="2" id="KW-1185">Reference proteome</keyword>
<sequence length="63" mass="6776">MLKNILNLNGAQILSKNEQKSIKGGITVEMAECISNGCVMQTNSPGIGWESGCGGSKRIWCLY</sequence>
<evidence type="ECO:0000313" key="1">
    <source>
        <dbReference type="EMBL" id="MBP4141379.1"/>
    </source>
</evidence>
<dbReference type="RefSeq" id="WP_210645467.1">
    <property type="nucleotide sequence ID" value="NZ_JAGFBU010000001.1"/>
</dbReference>
<proteinExistence type="predicted"/>
<comment type="caution">
    <text evidence="1">The sequence shown here is derived from an EMBL/GenBank/DDBJ whole genome shotgun (WGS) entry which is preliminary data.</text>
</comment>
<evidence type="ECO:0000313" key="2">
    <source>
        <dbReference type="Proteomes" id="UP000674217"/>
    </source>
</evidence>
<organism evidence="1 2">
    <name type="scientific">Flavobacterium flabelliforme</name>
    <dbReference type="NCBI Taxonomy" id="2816119"/>
    <lineage>
        <taxon>Bacteria</taxon>
        <taxon>Pseudomonadati</taxon>
        <taxon>Bacteroidota</taxon>
        <taxon>Flavobacteriia</taxon>
        <taxon>Flavobacteriales</taxon>
        <taxon>Flavobacteriaceae</taxon>
        <taxon>Flavobacterium</taxon>
    </lineage>
</organism>